<dbReference type="InterPro" id="IPR058533">
    <property type="entry name" value="Cation_efflux_TM"/>
</dbReference>
<proteinExistence type="inferred from homology"/>
<comment type="caution">
    <text evidence="12">The sequence shown here is derived from an EMBL/GenBank/DDBJ whole genome shotgun (WGS) entry which is preliminary data.</text>
</comment>
<dbReference type="GO" id="GO:0005789">
    <property type="term" value="C:endoplasmic reticulum membrane"/>
    <property type="evidence" value="ECO:0007669"/>
    <property type="project" value="UniProtKB-SubCell"/>
</dbReference>
<evidence type="ECO:0000256" key="7">
    <source>
        <dbReference type="ARBA" id="ARBA00023136"/>
    </source>
</evidence>
<feature type="transmembrane region" description="Helical" evidence="10">
    <location>
        <begin position="545"/>
        <end position="565"/>
    </location>
</feature>
<dbReference type="Proteomes" id="UP000310066">
    <property type="component" value="Unassembled WGS sequence"/>
</dbReference>
<feature type="domain" description="Cation efflux protein transmembrane" evidence="11">
    <location>
        <begin position="707"/>
        <end position="954"/>
    </location>
</feature>
<feature type="transmembrane region" description="Helical" evidence="10">
    <location>
        <begin position="603"/>
        <end position="624"/>
    </location>
</feature>
<accession>A0A4V5N694</accession>
<evidence type="ECO:0000313" key="13">
    <source>
        <dbReference type="Proteomes" id="UP000310066"/>
    </source>
</evidence>
<evidence type="ECO:0000256" key="5">
    <source>
        <dbReference type="ARBA" id="ARBA00022989"/>
    </source>
</evidence>
<evidence type="ECO:0000256" key="6">
    <source>
        <dbReference type="ARBA" id="ARBA00023065"/>
    </source>
</evidence>
<comment type="function">
    <text evidence="8">Functions as a zinc transporter.</text>
</comment>
<keyword evidence="8" id="KW-0256">Endoplasmic reticulum</keyword>
<dbReference type="GO" id="GO:0005385">
    <property type="term" value="F:zinc ion transmembrane transporter activity"/>
    <property type="evidence" value="ECO:0007669"/>
    <property type="project" value="UniProtKB-UniRule"/>
</dbReference>
<evidence type="ECO:0000256" key="9">
    <source>
        <dbReference type="SAM" id="MobiDB-lite"/>
    </source>
</evidence>
<organism evidence="12 13">
    <name type="scientific">Friedmanniomyces endolithicus</name>
    <dbReference type="NCBI Taxonomy" id="329885"/>
    <lineage>
        <taxon>Eukaryota</taxon>
        <taxon>Fungi</taxon>
        <taxon>Dikarya</taxon>
        <taxon>Ascomycota</taxon>
        <taxon>Pezizomycotina</taxon>
        <taxon>Dothideomycetes</taxon>
        <taxon>Dothideomycetidae</taxon>
        <taxon>Mycosphaerellales</taxon>
        <taxon>Teratosphaeriaceae</taxon>
        <taxon>Friedmanniomyces</taxon>
    </lineage>
</organism>
<evidence type="ECO:0000256" key="1">
    <source>
        <dbReference type="ARBA" id="ARBA00004141"/>
    </source>
</evidence>
<feature type="transmembrane region" description="Helical" evidence="10">
    <location>
        <begin position="482"/>
        <end position="500"/>
    </location>
</feature>
<feature type="compositionally biased region" description="Basic and acidic residues" evidence="9">
    <location>
        <begin position="245"/>
        <end position="256"/>
    </location>
</feature>
<protein>
    <recommendedName>
        <fullName evidence="8">Zinc transporter</fullName>
    </recommendedName>
</protein>
<dbReference type="STRING" id="329885.A0A4V5N694"/>
<feature type="region of interest" description="Disordered" evidence="9">
    <location>
        <begin position="833"/>
        <end position="889"/>
    </location>
</feature>
<dbReference type="AlphaFoldDB" id="A0A4V5N694"/>
<keyword evidence="7 10" id="KW-0472">Membrane</keyword>
<dbReference type="GO" id="GO:0031410">
    <property type="term" value="C:cytoplasmic vesicle"/>
    <property type="evidence" value="ECO:0007669"/>
    <property type="project" value="TreeGrafter"/>
</dbReference>
<dbReference type="PANTHER" id="PTHR45755:SF4">
    <property type="entry name" value="ZINC TRANSPORTER 7"/>
    <property type="match status" value="1"/>
</dbReference>
<feature type="transmembrane region" description="Helical" evidence="10">
    <location>
        <begin position="923"/>
        <end position="946"/>
    </location>
</feature>
<gene>
    <name evidence="12" type="ORF">B0A54_16081</name>
</gene>
<keyword evidence="3 8" id="KW-0813">Transport</keyword>
<evidence type="ECO:0000256" key="4">
    <source>
        <dbReference type="ARBA" id="ARBA00022692"/>
    </source>
</evidence>
<feature type="transmembrane region" description="Helical" evidence="10">
    <location>
        <begin position="770"/>
        <end position="791"/>
    </location>
</feature>
<dbReference type="OrthoDB" id="78669at2759"/>
<reference evidence="12 13" key="1">
    <citation type="submission" date="2017-03" db="EMBL/GenBank/DDBJ databases">
        <title>Genomes of endolithic fungi from Antarctica.</title>
        <authorList>
            <person name="Coleine C."/>
            <person name="Masonjones S."/>
            <person name="Stajich J.E."/>
        </authorList>
    </citation>
    <scope>NUCLEOTIDE SEQUENCE [LARGE SCALE GENOMIC DNA]</scope>
    <source>
        <strain evidence="12 13">CCFEE 5311</strain>
    </source>
</reference>
<name>A0A4V5N694_9PEZI</name>
<feature type="compositionally biased region" description="Basic and acidic residues" evidence="9">
    <location>
        <begin position="833"/>
        <end position="861"/>
    </location>
</feature>
<keyword evidence="5 10" id="KW-1133">Transmembrane helix</keyword>
<evidence type="ECO:0000259" key="11">
    <source>
        <dbReference type="Pfam" id="PF01545"/>
    </source>
</evidence>
<comment type="similarity">
    <text evidence="2 8">Belongs to the cation diffusion facilitator (CDF) transporter (TC 2.A.4) family. SLC30A subfamily.</text>
</comment>
<feature type="transmembrane region" description="Helical" evidence="10">
    <location>
        <begin position="348"/>
        <end position="368"/>
    </location>
</feature>
<dbReference type="NCBIfam" id="TIGR01297">
    <property type="entry name" value="CDF"/>
    <property type="match status" value="1"/>
</dbReference>
<feature type="region of interest" description="Disordered" evidence="9">
    <location>
        <begin position="136"/>
        <end position="207"/>
    </location>
</feature>
<dbReference type="EMBL" id="NAJP01000121">
    <property type="protein sequence ID" value="TKA28109.1"/>
    <property type="molecule type" value="Genomic_DNA"/>
</dbReference>
<dbReference type="PANTHER" id="PTHR45755">
    <property type="match status" value="1"/>
</dbReference>
<evidence type="ECO:0000256" key="2">
    <source>
        <dbReference type="ARBA" id="ARBA00008873"/>
    </source>
</evidence>
<comment type="subcellular location">
    <subcellularLocation>
        <location evidence="8">Endoplasmic reticulum membrane</location>
        <topology evidence="8">Multi-pass membrane protein</topology>
    </subcellularLocation>
    <subcellularLocation>
        <location evidence="1">Membrane</location>
        <topology evidence="1">Multi-pass membrane protein</topology>
    </subcellularLocation>
</comment>
<evidence type="ECO:0000256" key="10">
    <source>
        <dbReference type="SAM" id="Phobius"/>
    </source>
</evidence>
<dbReference type="SUPFAM" id="SSF161111">
    <property type="entry name" value="Cation efflux protein transmembrane domain-like"/>
    <property type="match status" value="1"/>
</dbReference>
<dbReference type="InterPro" id="IPR027469">
    <property type="entry name" value="Cation_efflux_TMD_sf"/>
</dbReference>
<feature type="transmembrane region" description="Helical" evidence="10">
    <location>
        <begin position="811"/>
        <end position="830"/>
    </location>
</feature>
<evidence type="ECO:0000256" key="3">
    <source>
        <dbReference type="ARBA" id="ARBA00022448"/>
    </source>
</evidence>
<dbReference type="InterPro" id="IPR045316">
    <property type="entry name" value="Msc2-like"/>
</dbReference>
<dbReference type="Gene3D" id="1.20.1510.10">
    <property type="entry name" value="Cation efflux protein transmembrane domain"/>
    <property type="match status" value="1"/>
</dbReference>
<feature type="transmembrane region" description="Helical" evidence="10">
    <location>
        <begin position="897"/>
        <end position="917"/>
    </location>
</feature>
<dbReference type="GO" id="GO:0005794">
    <property type="term" value="C:Golgi apparatus"/>
    <property type="evidence" value="ECO:0007669"/>
    <property type="project" value="TreeGrafter"/>
</dbReference>
<evidence type="ECO:0000256" key="8">
    <source>
        <dbReference type="RuleBase" id="RU369017"/>
    </source>
</evidence>
<feature type="compositionally biased region" description="Basic residues" evidence="9">
    <location>
        <begin position="862"/>
        <end position="871"/>
    </location>
</feature>
<feature type="transmembrane region" description="Helical" evidence="10">
    <location>
        <begin position="705"/>
        <end position="725"/>
    </location>
</feature>
<evidence type="ECO:0000313" key="12">
    <source>
        <dbReference type="EMBL" id="TKA28109.1"/>
    </source>
</evidence>
<feature type="transmembrane region" description="Helical" evidence="10">
    <location>
        <begin position="457"/>
        <end position="475"/>
    </location>
</feature>
<keyword evidence="6 8" id="KW-0406">Ion transport</keyword>
<feature type="region of interest" description="Disordered" evidence="9">
    <location>
        <begin position="225"/>
        <end position="270"/>
    </location>
</feature>
<dbReference type="InterPro" id="IPR002524">
    <property type="entry name" value="Cation_efflux"/>
</dbReference>
<sequence length="1077" mass="115418">MQKLHKSCLRAFPCLQCCDLVTDAPPRWVIVLAGSIKVYLRNNQSVANTAFISSGTSGILLAVDTKDVSPVGHITETIEQTAMLFMPTANGTVPEHRVLHNNVCAGEDLFAYLRPKLFQGDLRIADMASGYALPAGNGGSRYQQDTQHGHSRSYSSQTSHLSPNKAASNGFAPSNGYPTVKKASSHSGLYTHAETSRDSSPLPSPGIELFKTPFETNTFAFEDNTRLFAPPPLSGHTRIKSMGRTRGESDLGRPADPRSSIYRPTLARSDSAGTVPKASSSWFSLPEALTALLVPLPYLLASAAYSSITHEELSGGGHELPAYARLQHGAGGVGKVLPKQKFSSDSGLIEACTLTSGTLLLVGILAKLRAAERQLDRRKDVGNYREQLKGILSVSNAQRMTLRALSLGLPFFAAMQIGGFRTGLVMLTATAADLFGADVPSRRTMYEWKHVLSARKATIGVLLIGIATDFAGWTFRAPFTHMMWGYLALALSVFVLPPPLPSLAVPPSVMSASKASTDAASWTVNGLSKLKATSSLIASTGDVNMTLLSGVLMTLLTLAVSVITSTAPSIRGIALLFSTLSIAATTAAISFSQPHTLRNGYQAGLGLGCFLTASGAFLFSPALWPGTICNGGLSALSFLGVLYDTYASDDHEHVHEHAHNTHGHDHRPVAAADGAYSSLTKFIISRCEPGSMAYGILSEKDSRRIAYFTILNFSFMIVQGIYGYLSGSLGLLSDTVHMFFDCFGLVVGLGAAVASKWPTSAEKPHGWGKLNTLAGFGNGVFLMLVSVEFVWEAIEGITEGTELRHVKELLWVSTAGFVVNIVGLVAFGHAHAGHDHGSSHGHADEKHEHGHDHSHSHENGHAHHHADKHVHSHDPKPPQAAHSHSGHDHHNDNMHGIFLHVAADAGGSLAVIISTALTLWRPWYLWDPLATIIIAILIFLSAVPLVSSAGQKLMLVIPDELEYGIKSTLQELSEMRGVVGYAAPRFWVDDQEEAAAVTGHDHGGHHEHHDGHVEGGSGMTRTMGVIHVTAAQSADLEDVRVRVVEFVQERRMDLVVHVEREADGMCWCGGGPSSKTG</sequence>
<dbReference type="Pfam" id="PF01545">
    <property type="entry name" value="Cation_efflux"/>
    <property type="match status" value="1"/>
</dbReference>
<feature type="transmembrane region" description="Helical" evidence="10">
    <location>
        <begin position="572"/>
        <end position="591"/>
    </location>
</feature>
<feature type="transmembrane region" description="Helical" evidence="10">
    <location>
        <begin position="737"/>
        <end position="758"/>
    </location>
</feature>
<dbReference type="GO" id="GO:0006882">
    <property type="term" value="P:intracellular zinc ion homeostasis"/>
    <property type="evidence" value="ECO:0007669"/>
    <property type="project" value="InterPro"/>
</dbReference>
<feature type="compositionally biased region" description="Polar residues" evidence="9">
    <location>
        <begin position="140"/>
        <end position="167"/>
    </location>
</feature>
<feature type="transmembrane region" description="Helical" evidence="10">
    <location>
        <begin position="409"/>
        <end position="437"/>
    </location>
</feature>
<dbReference type="GO" id="GO:1904257">
    <property type="term" value="P:zinc ion import into Golgi lumen"/>
    <property type="evidence" value="ECO:0007669"/>
    <property type="project" value="TreeGrafter"/>
</dbReference>
<keyword evidence="4 10" id="KW-0812">Transmembrane</keyword>